<dbReference type="EMBL" id="JAKIJS010000001">
    <property type="protein sequence ID" value="MCF6138374.1"/>
    <property type="molecule type" value="Genomic_DNA"/>
</dbReference>
<proteinExistence type="predicted"/>
<evidence type="ECO:0000313" key="1">
    <source>
        <dbReference type="EMBL" id="MCF6138374.1"/>
    </source>
</evidence>
<comment type="caution">
    <text evidence="1">The sequence shown here is derived from an EMBL/GenBank/DDBJ whole genome shotgun (WGS) entry which is preliminary data.</text>
</comment>
<sequence length="70" mass="8839">MNKEYDHYLILLENQKLNWWGYARRVPTEFRPPHYTNYWSYLRTRNTASKRYIKEAEWRMEARRKGLLDN</sequence>
<keyword evidence="2" id="KW-1185">Reference proteome</keyword>
<evidence type="ECO:0000313" key="2">
    <source>
        <dbReference type="Proteomes" id="UP001649381"/>
    </source>
</evidence>
<accession>A0ABS9H382</accession>
<dbReference type="Proteomes" id="UP001649381">
    <property type="component" value="Unassembled WGS sequence"/>
</dbReference>
<name>A0ABS9H382_9BACL</name>
<reference evidence="1 2" key="1">
    <citation type="submission" date="2022-01" db="EMBL/GenBank/DDBJ databases">
        <title>Alkalihalobacillus sp. EGI L200015, a novel bacterium isolated from a salt lake sediment.</title>
        <authorList>
            <person name="Gao L."/>
            <person name="Fang B.-Z."/>
            <person name="Li W.-J."/>
        </authorList>
    </citation>
    <scope>NUCLEOTIDE SEQUENCE [LARGE SCALE GENOMIC DNA]</scope>
    <source>
        <strain evidence="1 2">KCTC 12718</strain>
    </source>
</reference>
<gene>
    <name evidence="1" type="ORF">L2716_11605</name>
</gene>
<organism evidence="1 2">
    <name type="scientific">Pseudalkalibacillus berkeleyi</name>
    <dbReference type="NCBI Taxonomy" id="1069813"/>
    <lineage>
        <taxon>Bacteria</taxon>
        <taxon>Bacillati</taxon>
        <taxon>Bacillota</taxon>
        <taxon>Bacilli</taxon>
        <taxon>Bacillales</taxon>
        <taxon>Fictibacillaceae</taxon>
        <taxon>Pseudalkalibacillus</taxon>
    </lineage>
</organism>
<dbReference type="RefSeq" id="WP_236334779.1">
    <property type="nucleotide sequence ID" value="NZ_JAKIJS010000001.1"/>
</dbReference>
<protein>
    <submittedName>
        <fullName evidence="1">Uncharacterized protein</fullName>
    </submittedName>
</protein>